<name>A0A9Q0P3R2_9ROSI</name>
<comment type="caution">
    <text evidence="1">The sequence shown here is derived from an EMBL/GenBank/DDBJ whole genome shotgun (WGS) entry which is preliminary data.</text>
</comment>
<dbReference type="AlphaFoldDB" id="A0A9Q0P3R2"/>
<reference evidence="1" key="1">
    <citation type="submission" date="2022-11" db="EMBL/GenBank/DDBJ databases">
        <authorList>
            <person name="Hyden B.L."/>
            <person name="Feng K."/>
            <person name="Yates T."/>
            <person name="Jawdy S."/>
            <person name="Smart L.B."/>
            <person name="Muchero W."/>
        </authorList>
    </citation>
    <scope>NUCLEOTIDE SEQUENCE</scope>
    <source>
        <tissue evidence="1">Shoot tip</tissue>
    </source>
</reference>
<proteinExistence type="predicted"/>
<gene>
    <name evidence="1" type="ORF">OIU74_019480</name>
</gene>
<dbReference type="Proteomes" id="UP001151752">
    <property type="component" value="Chromosome 5"/>
</dbReference>
<sequence length="88" mass="9451">MEITALHRRRKSRRRLSVAPASIPAASAEQLISFGLIENLGKGKLLGCGDNANAEPENFSKSSIKTVLLITPLPANLLGQVLMVQSIQ</sequence>
<protein>
    <submittedName>
        <fullName evidence="1">Uncharacterized protein</fullName>
    </submittedName>
</protein>
<organism evidence="1 2">
    <name type="scientific">Salix koriyanagi</name>
    <dbReference type="NCBI Taxonomy" id="2511006"/>
    <lineage>
        <taxon>Eukaryota</taxon>
        <taxon>Viridiplantae</taxon>
        <taxon>Streptophyta</taxon>
        <taxon>Embryophyta</taxon>
        <taxon>Tracheophyta</taxon>
        <taxon>Spermatophyta</taxon>
        <taxon>Magnoliopsida</taxon>
        <taxon>eudicotyledons</taxon>
        <taxon>Gunneridae</taxon>
        <taxon>Pentapetalae</taxon>
        <taxon>rosids</taxon>
        <taxon>fabids</taxon>
        <taxon>Malpighiales</taxon>
        <taxon>Salicaceae</taxon>
        <taxon>Saliceae</taxon>
        <taxon>Salix</taxon>
    </lineage>
</organism>
<evidence type="ECO:0000313" key="1">
    <source>
        <dbReference type="EMBL" id="KAJ6681007.1"/>
    </source>
</evidence>
<accession>A0A9Q0P3R2</accession>
<evidence type="ECO:0000313" key="2">
    <source>
        <dbReference type="Proteomes" id="UP001151752"/>
    </source>
</evidence>
<dbReference type="EMBL" id="JAPFFM010000020">
    <property type="protein sequence ID" value="KAJ6681007.1"/>
    <property type="molecule type" value="Genomic_DNA"/>
</dbReference>
<reference evidence="1" key="2">
    <citation type="journal article" date="2023" name="Int. J. Mol. Sci.">
        <title>De Novo Assembly and Annotation of 11 Diverse Shrub Willow (Salix) Genomes Reveals Novel Gene Organization in Sex-Linked Regions.</title>
        <authorList>
            <person name="Hyden B."/>
            <person name="Feng K."/>
            <person name="Yates T.B."/>
            <person name="Jawdy S."/>
            <person name="Cereghino C."/>
            <person name="Smart L.B."/>
            <person name="Muchero W."/>
        </authorList>
    </citation>
    <scope>NUCLEOTIDE SEQUENCE</scope>
    <source>
        <tissue evidence="1">Shoot tip</tissue>
    </source>
</reference>
<keyword evidence="2" id="KW-1185">Reference proteome</keyword>